<reference evidence="4" key="1">
    <citation type="journal article" date="2019" name="Int. J. Syst. Evol. Microbiol.">
        <title>The Global Catalogue of Microorganisms (GCM) 10K type strain sequencing project: providing services to taxonomists for standard genome sequencing and annotation.</title>
        <authorList>
            <consortium name="The Broad Institute Genomics Platform"/>
            <consortium name="The Broad Institute Genome Sequencing Center for Infectious Disease"/>
            <person name="Wu L."/>
            <person name="Ma J."/>
        </authorList>
    </citation>
    <scope>NUCLEOTIDE SEQUENCE [LARGE SCALE GENOMIC DNA]</scope>
    <source>
        <strain evidence="4">JCM 16924</strain>
    </source>
</reference>
<evidence type="ECO:0008006" key="5">
    <source>
        <dbReference type="Google" id="ProtNLM"/>
    </source>
</evidence>
<evidence type="ECO:0000256" key="2">
    <source>
        <dbReference type="SAM" id="SignalP"/>
    </source>
</evidence>
<dbReference type="Proteomes" id="UP001500456">
    <property type="component" value="Unassembled WGS sequence"/>
</dbReference>
<feature type="region of interest" description="Disordered" evidence="1">
    <location>
        <begin position="109"/>
        <end position="145"/>
    </location>
</feature>
<keyword evidence="4" id="KW-1185">Reference proteome</keyword>
<protein>
    <recommendedName>
        <fullName evidence="5">Secreted protein</fullName>
    </recommendedName>
</protein>
<feature type="signal peptide" evidence="2">
    <location>
        <begin position="1"/>
        <end position="29"/>
    </location>
</feature>
<gene>
    <name evidence="3" type="ORF">GCM10022232_77120</name>
</gene>
<name>A0ABP7T4T9_9ACTN</name>
<keyword evidence="2" id="KW-0732">Signal</keyword>
<accession>A0ABP7T4T9</accession>
<evidence type="ECO:0000313" key="4">
    <source>
        <dbReference type="Proteomes" id="UP001500456"/>
    </source>
</evidence>
<feature type="chain" id="PRO_5046139343" description="Secreted protein" evidence="2">
    <location>
        <begin position="30"/>
        <end position="235"/>
    </location>
</feature>
<sequence length="235" mass="23019">MRGLPARRIASSAVCATFLLGLAAPAAVAIEREPAGESVQAAPRAPVPGADALLAQVKGLADLGGVLTPVTDLLNTVLKADDGQLTAEEATKLGDAVKDAIVKVTAAAPAAPAAPETLPDTTAPTTTTPGTTTPGTTTPTSTLPTLPTLTKSGDSQAPAVELLPADLVADALAGLQKAVDTLLKAVTSWDAAQVAPAVTGVVTGLVNVVSATLLSGKLPAPTLPGQPTSGVLPAS</sequence>
<dbReference type="RefSeq" id="WP_345569741.1">
    <property type="nucleotide sequence ID" value="NZ_BAAAZX010000031.1"/>
</dbReference>
<organism evidence="3 4">
    <name type="scientific">Streptomyces plumbiresistens</name>
    <dbReference type="NCBI Taxonomy" id="511811"/>
    <lineage>
        <taxon>Bacteria</taxon>
        <taxon>Bacillati</taxon>
        <taxon>Actinomycetota</taxon>
        <taxon>Actinomycetes</taxon>
        <taxon>Kitasatosporales</taxon>
        <taxon>Streptomycetaceae</taxon>
        <taxon>Streptomyces</taxon>
    </lineage>
</organism>
<proteinExistence type="predicted"/>
<evidence type="ECO:0000313" key="3">
    <source>
        <dbReference type="EMBL" id="GAA4020963.1"/>
    </source>
</evidence>
<evidence type="ECO:0000256" key="1">
    <source>
        <dbReference type="SAM" id="MobiDB-lite"/>
    </source>
</evidence>
<dbReference type="EMBL" id="BAAAZX010000031">
    <property type="protein sequence ID" value="GAA4020963.1"/>
    <property type="molecule type" value="Genomic_DNA"/>
</dbReference>
<comment type="caution">
    <text evidence="3">The sequence shown here is derived from an EMBL/GenBank/DDBJ whole genome shotgun (WGS) entry which is preliminary data.</text>
</comment>